<keyword evidence="3" id="KW-1185">Reference proteome</keyword>
<evidence type="ECO:0000313" key="3">
    <source>
        <dbReference type="Proteomes" id="UP000192534"/>
    </source>
</evidence>
<feature type="region of interest" description="Disordered" evidence="1">
    <location>
        <begin position="35"/>
        <end position="81"/>
    </location>
</feature>
<dbReference type="RefSeq" id="WP_083118271.1">
    <property type="nucleotide sequence ID" value="NZ_JACKUO010000022.1"/>
</dbReference>
<dbReference type="AlphaFoldDB" id="A0A1X0J0H3"/>
<protein>
    <submittedName>
        <fullName evidence="2">Uncharacterized protein</fullName>
    </submittedName>
</protein>
<dbReference type="EMBL" id="MVIH01000003">
    <property type="protein sequence ID" value="ORB54969.1"/>
    <property type="molecule type" value="Genomic_DNA"/>
</dbReference>
<proteinExistence type="predicted"/>
<evidence type="ECO:0000256" key="1">
    <source>
        <dbReference type="SAM" id="MobiDB-lite"/>
    </source>
</evidence>
<gene>
    <name evidence="2" type="ORF">BST42_09330</name>
</gene>
<dbReference type="Proteomes" id="UP000192534">
    <property type="component" value="Unassembled WGS sequence"/>
</dbReference>
<sequence>MGLGQQSRYVGRVGALAVALGVGGLIVALPAVAGADSGAGDSGKTTSSAGKAAPRTAAKAGPRAPKTSASTPAAAVKPAASISVASRRPLDRVSGSGDPSAPATEPLSFAVLAATRRDGTARSARSVVTGGTASAAAASVPTAAVTGSTPPPAGATAGSALGTAVRNFIDSHFPGWSPIAGDLAPIVANGIQDLLANGKVSAEVNQLLANNAIMQFVSTKISTALNTYLGVPSPVGTVVGNAAVSFARTVLGNTGVQAALDVLATAVQPDTAQATAIAAGLATNDIAPLANYLKAVVANSSDEIATFLSTPAVQAALASGVSGAVIDLTSGAVIPAWLGTAVDGWVTSALGGDATATAVGNALGAAVQGLLSNTKAINGVAAVAGSAVTDILSAPGVPAALADYITHFGTALLAGDNWIDALDVAWQGLEGNSAFLSALAPAAGDVVSSLVTNADVVAALASTAKSLVVSLAADEGFRAVVSELFGPTYGPTLAEALADPKSAAQLGATAGSVITSFLAQDGVAATLSSAAEQIVAALLSGVSPVDVLEGGVQQLASDPALVAAFNATVPDALQSVLKAPAVRDVISTVAQGVVNQLIDSTPLNNTVLDPVVSQVAKATVQAFVSNPAAQGLIGDLAGDLLGGTPPADVVQTVISRVVDSPALQIALGQSLGQGFGALLGDNPVAYAVGQLAGIGAALALVFSFGAANLLGLTGGLSAASSVPSGSSYFVTLQIA</sequence>
<comment type="caution">
    <text evidence="2">The sequence shown here is derived from an EMBL/GenBank/DDBJ whole genome shotgun (WGS) entry which is preliminary data.</text>
</comment>
<reference evidence="2 3" key="1">
    <citation type="submission" date="2016-12" db="EMBL/GenBank/DDBJ databases">
        <title>The new phylogeny of genus Mycobacterium.</title>
        <authorList>
            <person name="Tortoli E."/>
            <person name="Trovato A."/>
            <person name="Cirillo D.M."/>
        </authorList>
    </citation>
    <scope>NUCLEOTIDE SEQUENCE [LARGE SCALE GENOMIC DNA]</scope>
    <source>
        <strain evidence="2 3">DSM 44223</strain>
    </source>
</reference>
<evidence type="ECO:0000313" key="2">
    <source>
        <dbReference type="EMBL" id="ORB54969.1"/>
    </source>
</evidence>
<organism evidence="2 3">
    <name type="scientific">Mycolicibacterium rhodesiae</name>
    <name type="common">Mycobacterium rhodesiae</name>
    <dbReference type="NCBI Taxonomy" id="36814"/>
    <lineage>
        <taxon>Bacteria</taxon>
        <taxon>Bacillati</taxon>
        <taxon>Actinomycetota</taxon>
        <taxon>Actinomycetes</taxon>
        <taxon>Mycobacteriales</taxon>
        <taxon>Mycobacteriaceae</taxon>
        <taxon>Mycolicibacterium</taxon>
    </lineage>
</organism>
<accession>A0A1X0J0H3</accession>
<name>A0A1X0J0H3_MYCRH</name>